<dbReference type="HOGENOM" id="CLU_2166041_0_0_11"/>
<dbReference type="OrthoDB" id="3240593at2"/>
<evidence type="ECO:0000313" key="2">
    <source>
        <dbReference type="Proteomes" id="UP000002312"/>
    </source>
</evidence>
<dbReference type="EMBL" id="CP001840">
    <property type="protein sequence ID" value="ADP35957.1"/>
    <property type="molecule type" value="Genomic_DNA"/>
</dbReference>
<gene>
    <name evidence="1" type="ordered locus">BBPR_0880</name>
</gene>
<dbReference type="PATRIC" id="fig|702459.3.peg.909"/>
<protein>
    <recommendedName>
        <fullName evidence="3">XRE family transcriptional regulator</fullName>
    </recommendedName>
</protein>
<sequence length="133" mass="15098">MLGMGSIAKNEVTEDSKRIIDICRDLVKRSGITNAEFYKKSGMRNNYWHVRLRYEAPLTTSDVEHIASTFGLTSLDIYTRALGSDAARAYEAREREFQVTDDLIDRIAAHPEDYDVAANRDPNARLEAETPDE</sequence>
<reference evidence="1 2" key="1">
    <citation type="journal article" date="2010" name="Proc. Natl. Acad. Sci. U.S.A.">
        <title>Genome analysis of Bifidobacterium bifidum PRL2010 reveals metabolic pathways for host-derived glycan foraging.</title>
        <authorList>
            <person name="Turroni F."/>
            <person name="Bottacini F."/>
            <person name="Foroni E."/>
            <person name="Mulder I."/>
            <person name="Kim J.H."/>
            <person name="Zomer A."/>
            <person name="Sanchez B."/>
            <person name="Bidossi A."/>
            <person name="Ferrarini A."/>
            <person name="Giubellini V."/>
            <person name="Delledonne M."/>
            <person name="Henrissat B."/>
            <person name="Coutinho P."/>
            <person name="Oggioni M."/>
            <person name="Fitzgerald G.F."/>
            <person name="Mills D."/>
            <person name="Margolles A."/>
            <person name="Kelly D."/>
            <person name="van Sinderen D."/>
            <person name="Ventura M."/>
        </authorList>
    </citation>
    <scope>NUCLEOTIDE SEQUENCE [LARGE SCALE GENOMIC DNA]</scope>
    <source>
        <strain evidence="1 2">PRL2010</strain>
    </source>
</reference>
<evidence type="ECO:0000313" key="1">
    <source>
        <dbReference type="EMBL" id="ADP35957.1"/>
    </source>
</evidence>
<dbReference type="eggNOG" id="ENOG5032HJZ">
    <property type="taxonomic scope" value="Bacteria"/>
</dbReference>
<dbReference type="Proteomes" id="UP000002312">
    <property type="component" value="Chromosome"/>
</dbReference>
<organism evidence="1 2">
    <name type="scientific">Bifidobacterium bifidum (strain PRL2010)</name>
    <dbReference type="NCBI Taxonomy" id="702459"/>
    <lineage>
        <taxon>Bacteria</taxon>
        <taxon>Bacillati</taxon>
        <taxon>Actinomycetota</taxon>
        <taxon>Actinomycetes</taxon>
        <taxon>Bifidobacteriales</taxon>
        <taxon>Bifidobacteriaceae</taxon>
        <taxon>Bifidobacterium</taxon>
    </lineage>
</organism>
<accession>A0A0H3E9T2</accession>
<dbReference type="AlphaFoldDB" id="A0A0H3E9T2"/>
<proteinExistence type="predicted"/>
<evidence type="ECO:0008006" key="3">
    <source>
        <dbReference type="Google" id="ProtNLM"/>
    </source>
</evidence>
<dbReference type="KEGG" id="bbp:BBPR_0880"/>
<name>A0A0H3E9T2_BIFBP</name>